<feature type="transmembrane region" description="Helical" evidence="2">
    <location>
        <begin position="285"/>
        <end position="307"/>
    </location>
</feature>
<organism evidence="3 4">
    <name type="scientific">Limnoraphis robusta CS-951</name>
    <dbReference type="NCBI Taxonomy" id="1637645"/>
    <lineage>
        <taxon>Bacteria</taxon>
        <taxon>Bacillati</taxon>
        <taxon>Cyanobacteriota</taxon>
        <taxon>Cyanophyceae</taxon>
        <taxon>Oscillatoriophycideae</taxon>
        <taxon>Oscillatoriales</taxon>
        <taxon>Sirenicapillariaceae</taxon>
        <taxon>Limnoraphis</taxon>
    </lineage>
</organism>
<dbReference type="EMBL" id="LATL02000088">
    <property type="protein sequence ID" value="KKD39166.1"/>
    <property type="molecule type" value="Genomic_DNA"/>
</dbReference>
<feature type="transmembrane region" description="Helical" evidence="2">
    <location>
        <begin position="354"/>
        <end position="377"/>
    </location>
</feature>
<feature type="transmembrane region" description="Helical" evidence="2">
    <location>
        <begin position="250"/>
        <end position="273"/>
    </location>
</feature>
<feature type="compositionally biased region" description="Basic and acidic residues" evidence="1">
    <location>
        <begin position="111"/>
        <end position="120"/>
    </location>
</feature>
<feature type="transmembrane region" description="Helical" evidence="2">
    <location>
        <begin position="449"/>
        <end position="471"/>
    </location>
</feature>
<keyword evidence="2" id="KW-0812">Transmembrane</keyword>
<feature type="transmembrane region" description="Helical" evidence="2">
    <location>
        <begin position="383"/>
        <end position="403"/>
    </location>
</feature>
<evidence type="ECO:0000256" key="1">
    <source>
        <dbReference type="SAM" id="MobiDB-lite"/>
    </source>
</evidence>
<dbReference type="RefSeq" id="WP_046277381.1">
    <property type="nucleotide sequence ID" value="NZ_LATL02000088.1"/>
</dbReference>
<comment type="caution">
    <text evidence="3">The sequence shown here is derived from an EMBL/GenBank/DDBJ whole genome shotgun (WGS) entry which is preliminary data.</text>
</comment>
<evidence type="ECO:0000313" key="3">
    <source>
        <dbReference type="EMBL" id="KKD39166.1"/>
    </source>
</evidence>
<keyword evidence="2" id="KW-0472">Membrane</keyword>
<keyword evidence="2" id="KW-1133">Transmembrane helix</keyword>
<evidence type="ECO:0000256" key="2">
    <source>
        <dbReference type="SAM" id="Phobius"/>
    </source>
</evidence>
<dbReference type="Proteomes" id="UP000033607">
    <property type="component" value="Unassembled WGS sequence"/>
</dbReference>
<reference evidence="3 4" key="1">
    <citation type="submission" date="2015-06" db="EMBL/GenBank/DDBJ databases">
        <title>Draft genome assembly of filamentous brackish cyanobacterium Limnoraphis robusta strain CS-951.</title>
        <authorList>
            <person name="Willis A."/>
            <person name="Parks M."/>
            <person name="Burford M.A."/>
        </authorList>
    </citation>
    <scope>NUCLEOTIDE SEQUENCE [LARGE SCALE GENOMIC DNA]</scope>
    <source>
        <strain evidence="3 4">CS-951</strain>
    </source>
</reference>
<proteinExistence type="predicted"/>
<feature type="transmembrane region" description="Helical" evidence="2">
    <location>
        <begin position="477"/>
        <end position="498"/>
    </location>
</feature>
<name>A0A0F5YJW4_9CYAN</name>
<accession>A0A0F5YJW4</accession>
<protein>
    <submittedName>
        <fullName evidence="3">Membrane protein</fullName>
    </submittedName>
</protein>
<dbReference type="OrthoDB" id="9800627at2"/>
<feature type="region of interest" description="Disordered" evidence="1">
    <location>
        <begin position="108"/>
        <end position="128"/>
    </location>
</feature>
<gene>
    <name evidence="3" type="ORF">WN50_04850</name>
</gene>
<sequence>MKSNSQRVESDWSDWILPDLTPYWKLTQPKASLSVLLKSKSYSISHQFTPEEGLALRYFTGNFTIAQVQKACQNQITHLPEDFVFNLLQKLIEQQILAWENEEEYPNNSTLKKEVNEKEYPPQPPLKKGENEEKILLKLKDCVHWIEHPEGYWILRNPEDVKFLQVGQQDKTIIDQLKYQPSSVVAAEFCVSQTYIKLLLQKLTVTAMLEGTTPPKPPKRKFNPMQLLFFRVPLFNPDKWLSQHIDKLRWIWTQPVAFLLTIFIITSATIGYSQKNEILYTGQQLLSNAGGSLFVPFGLLAMGVVTLHELGHAFTLKQYGGIVPEIGLLIMMFMPAAYTNTTDSYCLVKRHQRVLVIAAGVLVQFIISAIALLLWNWSNPSSWLHSTSYLLMTAALFTVALNLNPLARFDGYYLASAITGINNLRSRSFKLYQNLFTGKANLENQQDTLILACYAPLSLAYIYFVFGFLFLRITDWSLTHIPTLSLILLLIWVIYAILPSPQS</sequence>
<feature type="transmembrane region" description="Helical" evidence="2">
    <location>
        <begin position="319"/>
        <end position="338"/>
    </location>
</feature>
<dbReference type="PATRIC" id="fig|1637645.4.peg.1763"/>
<evidence type="ECO:0000313" key="4">
    <source>
        <dbReference type="Proteomes" id="UP000033607"/>
    </source>
</evidence>
<dbReference type="AlphaFoldDB" id="A0A0F5YJW4"/>